<dbReference type="Pfam" id="PF18052">
    <property type="entry name" value="Rx_N"/>
    <property type="match status" value="1"/>
</dbReference>
<dbReference type="InterPro" id="IPR044974">
    <property type="entry name" value="Disease_R_plants"/>
</dbReference>
<gene>
    <name evidence="9" type="ORF">FNV43_RR00816</name>
</gene>
<dbReference type="PANTHER" id="PTHR11017">
    <property type="entry name" value="LEUCINE-RICH REPEAT-CONTAINING PROTEIN"/>
    <property type="match status" value="1"/>
</dbReference>
<reference evidence="9" key="1">
    <citation type="submission" date="2020-03" db="EMBL/GenBank/DDBJ databases">
        <title>A high-quality chromosome-level genome assembly of a woody plant with both climbing and erect habits, Rhamnella rubrinervis.</title>
        <authorList>
            <person name="Lu Z."/>
            <person name="Yang Y."/>
            <person name="Zhu X."/>
            <person name="Sun Y."/>
        </authorList>
    </citation>
    <scope>NUCLEOTIDE SEQUENCE</scope>
    <source>
        <strain evidence="9">BYM</strain>
        <tissue evidence="9">Leaf</tissue>
    </source>
</reference>
<dbReference type="InterPro" id="IPR000157">
    <property type="entry name" value="TIR_dom"/>
</dbReference>
<keyword evidence="1" id="KW-0433">Leucine-rich repeat</keyword>
<keyword evidence="2" id="KW-0677">Repeat</keyword>
<dbReference type="GO" id="GO:0006952">
    <property type="term" value="P:defense response"/>
    <property type="evidence" value="ECO:0007669"/>
    <property type="project" value="UniProtKB-KW"/>
</dbReference>
<feature type="region of interest" description="Disordered" evidence="6">
    <location>
        <begin position="312"/>
        <end position="366"/>
    </location>
</feature>
<evidence type="ECO:0000259" key="8">
    <source>
        <dbReference type="PROSITE" id="PS50104"/>
    </source>
</evidence>
<feature type="compositionally biased region" description="Low complexity" evidence="6">
    <location>
        <begin position="1230"/>
        <end position="1241"/>
    </location>
</feature>
<keyword evidence="10" id="KW-1185">Reference proteome</keyword>
<dbReference type="InterPro" id="IPR058192">
    <property type="entry name" value="WHD_ROQ1-like"/>
</dbReference>
<feature type="domain" description="TIR" evidence="8">
    <location>
        <begin position="1243"/>
        <end position="1379"/>
    </location>
</feature>
<dbReference type="Pfam" id="PF20160">
    <property type="entry name" value="C-JID"/>
    <property type="match status" value="1"/>
</dbReference>
<dbReference type="PROSITE" id="PS50104">
    <property type="entry name" value="TIR"/>
    <property type="match status" value="1"/>
</dbReference>
<feature type="transmembrane region" description="Helical" evidence="7">
    <location>
        <begin position="1188"/>
        <end position="1210"/>
    </location>
</feature>
<dbReference type="InterPro" id="IPR035897">
    <property type="entry name" value="Toll_tir_struct_dom_sf"/>
</dbReference>
<dbReference type="GO" id="GO:0000166">
    <property type="term" value="F:nucleotide binding"/>
    <property type="evidence" value="ECO:0007669"/>
    <property type="project" value="UniProtKB-KW"/>
</dbReference>
<keyword evidence="3" id="KW-0547">Nucleotide-binding</keyword>
<dbReference type="InterPro" id="IPR032675">
    <property type="entry name" value="LRR_dom_sf"/>
</dbReference>
<dbReference type="OrthoDB" id="1000653at2759"/>
<dbReference type="Gene3D" id="3.80.10.10">
    <property type="entry name" value="Ribonuclease Inhibitor"/>
    <property type="match status" value="1"/>
</dbReference>
<dbReference type="Gene3D" id="3.40.50.10140">
    <property type="entry name" value="Toll/interleukin-1 receptor homology (TIR) domain"/>
    <property type="match status" value="2"/>
</dbReference>
<feature type="coiled-coil region" evidence="5">
    <location>
        <begin position="46"/>
        <end position="73"/>
    </location>
</feature>
<dbReference type="InterPro" id="IPR005162">
    <property type="entry name" value="Retrotrans_gag_dom"/>
</dbReference>
<dbReference type="Pfam" id="PF01582">
    <property type="entry name" value="TIR"/>
    <property type="match status" value="2"/>
</dbReference>
<feature type="compositionally biased region" description="Basic and acidic residues" evidence="6">
    <location>
        <begin position="8"/>
        <end position="18"/>
    </location>
</feature>
<dbReference type="PANTHER" id="PTHR11017:SF385">
    <property type="entry name" value="DISEASE RESISTANCE PROTEIN (TIR-NBS-LRR CLASS)-RELATED"/>
    <property type="match status" value="1"/>
</dbReference>
<evidence type="ECO:0000256" key="5">
    <source>
        <dbReference type="SAM" id="Coils"/>
    </source>
</evidence>
<keyword evidence="7" id="KW-0812">Transmembrane</keyword>
<organism evidence="9 10">
    <name type="scientific">Rhamnella rubrinervis</name>
    <dbReference type="NCBI Taxonomy" id="2594499"/>
    <lineage>
        <taxon>Eukaryota</taxon>
        <taxon>Viridiplantae</taxon>
        <taxon>Streptophyta</taxon>
        <taxon>Embryophyta</taxon>
        <taxon>Tracheophyta</taxon>
        <taxon>Spermatophyta</taxon>
        <taxon>Magnoliopsida</taxon>
        <taxon>eudicotyledons</taxon>
        <taxon>Gunneridae</taxon>
        <taxon>Pentapetalae</taxon>
        <taxon>rosids</taxon>
        <taxon>fabids</taxon>
        <taxon>Rosales</taxon>
        <taxon>Rhamnaceae</taxon>
        <taxon>rhamnoid group</taxon>
        <taxon>Rhamneae</taxon>
        <taxon>Rhamnella</taxon>
    </lineage>
</organism>
<dbReference type="Pfam" id="PF03732">
    <property type="entry name" value="Retrotrans_gag"/>
    <property type="match status" value="1"/>
</dbReference>
<evidence type="ECO:0000256" key="2">
    <source>
        <dbReference type="ARBA" id="ARBA00022737"/>
    </source>
</evidence>
<dbReference type="Gene3D" id="1.20.5.4130">
    <property type="match status" value="1"/>
</dbReference>
<sequence>MSSSKVVVVEETRGREAEPTIPRQARGCSKSRAAMEATVAKVEVAVADVMERLDRVEQSVEELEGRVDDQVEELHGNMQSGHDANLKTWRQENATFQASVLETLSLIKAQTEELKHGVEETRADWVLCKRAATSGAITTQHAVSTLRVDVAKPKEFSGKRDAKELDNFMWHMERYFEGLNMHDEKQKVIIASLYFTDLGATWWCRKHEEMKKGTCIINLWEDLKHELKKQFYPVNAIHDARKKMKELKHTCSIREYVEEFSSLMLQIPNMNKEDLLFNFMDGLQSWASLELQRQGIQDISTALTIAETFMDYRQGESSNPKPRDDHDDGEEIKTPQGEDNSRKLAQNQDWKRGGNKENPPSPSKRFDIVLPGDEIPSWLTHQFRGSSSISLPLHPNWCTDKWMGFALSVCFSYKWLKYGYKLFWQIKINQEDWGFGPVYYLPSNNKVVMERRWQRTEHYLTKNWIADNHLWGGLGLKLMFHYAIGQSPSRVNQVETSKELLFCWLSWPHLEHLEMDMEAAAAALPKSPRVSVSDMNKEEAKEVPEAPEVFKERKDSKIQQIVVPIFYHVNPDDILKQTGTIWKGFQSLKEEFPDNESWRDALIQLANIAGHHVDDREQEYIELSAAVCGSDKICKWFATSSIGFHCTGISLASTLDIFLSLPQTALCGCDEYYGLLWFLSDIGIISLVDKSLLHTDHDRNILRMHKLLEVLGQNIVQESRNELRRQSRIWLRHDIDRVLNEETGPKEVQALVCPDMKLENISTLRGFSNMNKLMCNVKSIDLSGSSEFRKLENFRLFPNLEKLILDLCHHLEEIDPSITVLKRLTLLSLRSCERLKSLPTSMGGLKSFEVLNLSHCSSLGNLPEGLECLNNLEELDVIGTGQRDICPSVGDVKDLKLQSHGWKNIWNTIVGNGLSSAGLSCLEKLDLCDCGLSDGAFPDDFRGISASFISQQELNLTARDEPIDYDLLLKVKDQVRKTQNDPGIMNAFLKDILEIKLNERHLVKEVINQIRDVALEAEDVISIYVIEVTKHRRRTLLGSAFHSLGQKYLLHDPFLDENEIWTLFYQIRGTPCLDILTLKLQPLAKVEDFELQNCSTIIVSMSEVLASLESSPSLKTLKIEAFTQPDPNDTLFGFHSPDPDGLIHMHPLTFSLLGLRSEATATPPSNPQSRLPGESITYIGVTSILYILYQYISDGAFMYIGVISILYILYKYISDGTRRRDPRRTETLHPPDASSPSSSNPQDNYDVFLSFRGETGKTFTNHLYKALDQKGIFTFLDIIRLERGEDISPGLDKAIEGSRCAVVILSGNYASSHWCMDELVQILKCRNDSKIKQIVLPIFYHVNPDDILKEKGTIWKGFQSLKKEFRGNKEKVKSWSDALLQLANVAGHHLDDG</sequence>
<evidence type="ECO:0000313" key="9">
    <source>
        <dbReference type="EMBL" id="KAF3456166.1"/>
    </source>
</evidence>
<evidence type="ECO:0000256" key="4">
    <source>
        <dbReference type="ARBA" id="ARBA00022821"/>
    </source>
</evidence>
<dbReference type="SUPFAM" id="SSF52047">
    <property type="entry name" value="RNI-like"/>
    <property type="match status" value="1"/>
</dbReference>
<dbReference type="SUPFAM" id="SSF52200">
    <property type="entry name" value="Toll/Interleukin receptor TIR domain"/>
    <property type="match status" value="1"/>
</dbReference>
<comment type="caution">
    <text evidence="9">The sequence shown here is derived from an EMBL/GenBank/DDBJ whole genome shotgun (WGS) entry which is preliminary data.</text>
</comment>
<evidence type="ECO:0000256" key="6">
    <source>
        <dbReference type="SAM" id="MobiDB-lite"/>
    </source>
</evidence>
<dbReference type="SMART" id="SM00255">
    <property type="entry name" value="TIR"/>
    <property type="match status" value="1"/>
</dbReference>
<dbReference type="InterPro" id="IPR041118">
    <property type="entry name" value="Rx_N"/>
</dbReference>
<proteinExistence type="predicted"/>
<dbReference type="GO" id="GO:0007165">
    <property type="term" value="P:signal transduction"/>
    <property type="evidence" value="ECO:0007669"/>
    <property type="project" value="InterPro"/>
</dbReference>
<evidence type="ECO:0000256" key="7">
    <source>
        <dbReference type="SAM" id="Phobius"/>
    </source>
</evidence>
<feature type="region of interest" description="Disordered" evidence="6">
    <location>
        <begin position="1"/>
        <end position="22"/>
    </location>
</feature>
<keyword evidence="5" id="KW-0175">Coiled coil</keyword>
<dbReference type="EMBL" id="VOIH02000001">
    <property type="protein sequence ID" value="KAF3456166.1"/>
    <property type="molecule type" value="Genomic_DNA"/>
</dbReference>
<evidence type="ECO:0000313" key="10">
    <source>
        <dbReference type="Proteomes" id="UP000796880"/>
    </source>
</evidence>
<evidence type="ECO:0000256" key="3">
    <source>
        <dbReference type="ARBA" id="ARBA00022741"/>
    </source>
</evidence>
<keyword evidence="7" id="KW-0472">Membrane</keyword>
<feature type="region of interest" description="Disordered" evidence="6">
    <location>
        <begin position="1220"/>
        <end position="1243"/>
    </location>
</feature>
<feature type="compositionally biased region" description="Basic and acidic residues" evidence="6">
    <location>
        <begin position="1220"/>
        <end position="1229"/>
    </location>
</feature>
<evidence type="ECO:0000256" key="1">
    <source>
        <dbReference type="ARBA" id="ARBA00022614"/>
    </source>
</evidence>
<protein>
    <recommendedName>
        <fullName evidence="8">TIR domain-containing protein</fullName>
    </recommendedName>
</protein>
<dbReference type="InterPro" id="IPR045344">
    <property type="entry name" value="C-JID"/>
</dbReference>
<accession>A0A8K0HNH4</accession>
<name>A0A8K0HNH4_9ROSA</name>
<dbReference type="Pfam" id="PF23282">
    <property type="entry name" value="WHD_ROQ1"/>
    <property type="match status" value="1"/>
</dbReference>
<keyword evidence="7" id="KW-1133">Transmembrane helix</keyword>
<dbReference type="Proteomes" id="UP000796880">
    <property type="component" value="Unassembled WGS sequence"/>
</dbReference>
<keyword evidence="4" id="KW-0611">Plant defense</keyword>